<organism evidence="1">
    <name type="scientific">bioreactor metagenome</name>
    <dbReference type="NCBI Taxonomy" id="1076179"/>
    <lineage>
        <taxon>unclassified sequences</taxon>
        <taxon>metagenomes</taxon>
        <taxon>ecological metagenomes</taxon>
    </lineage>
</organism>
<comment type="caution">
    <text evidence="1">The sequence shown here is derived from an EMBL/GenBank/DDBJ whole genome shotgun (WGS) entry which is preliminary data.</text>
</comment>
<protein>
    <submittedName>
        <fullName evidence="1">Uncharacterized protein</fullName>
    </submittedName>
</protein>
<gene>
    <name evidence="1" type="ORF">SDC9_48565</name>
</gene>
<dbReference type="EMBL" id="VSSQ01000860">
    <property type="protein sequence ID" value="MPM02320.1"/>
    <property type="molecule type" value="Genomic_DNA"/>
</dbReference>
<dbReference type="AlphaFoldDB" id="A0A644WER3"/>
<name>A0A644WER3_9ZZZZ</name>
<reference evidence="1" key="1">
    <citation type="submission" date="2019-08" db="EMBL/GenBank/DDBJ databases">
        <authorList>
            <person name="Kucharzyk K."/>
            <person name="Murdoch R.W."/>
            <person name="Higgins S."/>
            <person name="Loffler F."/>
        </authorList>
    </citation>
    <scope>NUCLEOTIDE SEQUENCE</scope>
</reference>
<evidence type="ECO:0000313" key="1">
    <source>
        <dbReference type="EMBL" id="MPM02320.1"/>
    </source>
</evidence>
<sequence>MTAEFNRREIDRKGKAASEYGVVIPLADMNLPLGHQILIDDDNGNGKGFQFQVGSENGCNLGKESGRVQESTLQRQGGIEEALNRNTGDALQNLIRGESGRIHQTDNASH</sequence>
<proteinExistence type="predicted"/>
<accession>A0A644WER3</accession>